<gene>
    <name evidence="2" type="ORF">AKG39_17400</name>
</gene>
<keyword evidence="1" id="KW-1133">Transmembrane helix</keyword>
<evidence type="ECO:0000313" key="3">
    <source>
        <dbReference type="Proteomes" id="UP000036873"/>
    </source>
</evidence>
<proteinExistence type="predicted"/>
<dbReference type="STRING" id="52689.AKG39_17400"/>
<dbReference type="OrthoDB" id="138672at2"/>
<feature type="transmembrane region" description="Helical" evidence="1">
    <location>
        <begin position="336"/>
        <end position="359"/>
    </location>
</feature>
<feature type="transmembrane region" description="Helical" evidence="1">
    <location>
        <begin position="423"/>
        <end position="449"/>
    </location>
</feature>
<feature type="transmembrane region" description="Helical" evidence="1">
    <location>
        <begin position="498"/>
        <end position="521"/>
    </location>
</feature>
<feature type="transmembrane region" description="Helical" evidence="1">
    <location>
        <begin position="263"/>
        <end position="283"/>
    </location>
</feature>
<feature type="transmembrane region" description="Helical" evidence="1">
    <location>
        <begin position="455"/>
        <end position="477"/>
    </location>
</feature>
<keyword evidence="3" id="KW-1185">Reference proteome</keyword>
<feature type="transmembrane region" description="Helical" evidence="1">
    <location>
        <begin position="151"/>
        <end position="179"/>
    </location>
</feature>
<feature type="transmembrane region" description="Helical" evidence="1">
    <location>
        <begin position="76"/>
        <end position="100"/>
    </location>
</feature>
<dbReference type="EMBL" id="LGYO01000058">
    <property type="protein sequence ID" value="KNZ40485.1"/>
    <property type="molecule type" value="Genomic_DNA"/>
</dbReference>
<feature type="transmembrane region" description="Helical" evidence="1">
    <location>
        <begin position="191"/>
        <end position="211"/>
    </location>
</feature>
<feature type="transmembrane region" description="Helical" evidence="1">
    <location>
        <begin position="527"/>
        <end position="545"/>
    </location>
</feature>
<feature type="transmembrane region" description="Helical" evidence="1">
    <location>
        <begin position="36"/>
        <end position="64"/>
    </location>
</feature>
<evidence type="ECO:0000313" key="2">
    <source>
        <dbReference type="EMBL" id="KNZ40485.1"/>
    </source>
</evidence>
<comment type="caution">
    <text evidence="2">The sequence shown here is derived from an EMBL/GenBank/DDBJ whole genome shotgun (WGS) entry which is preliminary data.</text>
</comment>
<accession>A0A0L6TY44</accession>
<dbReference type="Proteomes" id="UP000036873">
    <property type="component" value="Unassembled WGS sequence"/>
</dbReference>
<dbReference type="Pfam" id="PF16949">
    <property type="entry name" value="ABC_tran_2"/>
    <property type="match status" value="1"/>
</dbReference>
<keyword evidence="1" id="KW-0812">Transmembrane</keyword>
<dbReference type="InterPro" id="IPR031599">
    <property type="entry name" value="ABC_tran_2"/>
</dbReference>
<evidence type="ECO:0000256" key="1">
    <source>
        <dbReference type="SAM" id="Phobius"/>
    </source>
</evidence>
<feature type="transmembrane region" description="Helical" evidence="1">
    <location>
        <begin position="379"/>
        <end position="402"/>
    </location>
</feature>
<dbReference type="AlphaFoldDB" id="A0A0L6TY44"/>
<dbReference type="RefSeq" id="WP_050741670.1">
    <property type="nucleotide sequence ID" value="NZ_LGYO01000058.1"/>
</dbReference>
<feature type="transmembrane region" description="Helical" evidence="1">
    <location>
        <begin position="121"/>
        <end position="145"/>
    </location>
</feature>
<keyword evidence="1" id="KW-0472">Membrane</keyword>
<reference evidence="3" key="1">
    <citation type="submission" date="2015-07" db="EMBL/GenBank/DDBJ databases">
        <title>Draft genome sequence of Acetobacterium bakii DSM 8293, a potential psychrophilic chemical producer through syngas fermentation.</title>
        <authorList>
            <person name="Song Y."/>
            <person name="Hwang S."/>
            <person name="Cho B.-K."/>
        </authorList>
    </citation>
    <scope>NUCLEOTIDE SEQUENCE [LARGE SCALE GENOMIC DNA]</scope>
    <source>
        <strain evidence="3">DSM 8239</strain>
    </source>
</reference>
<protein>
    <submittedName>
        <fullName evidence="2">Uncharacterized protein</fullName>
    </submittedName>
</protein>
<sequence length="559" mass="62802">MKELINLTKLFINDSLGLSLFFYNRTNNKKEFSKQLFTLIIVPIALIPAFFFYVFFMIALYTGLKVIDQTSVFLSAGYIFISFLIIVFGIMYILSVFYFSKNTEELISLPITPRKIIISKFASILIFEYAFAALLFVPVLIIYGVGEGMGLGYAILALVVLLTLPLLPLSLETALIMLIMRSSRVKGRKDFLQIIFVFLAIALVIGVQFWFGTQVSSSAEVDFQILLNSLLTNNESLLNSIGYFFPSSFLVAWGLNRLTLMSVVWIFSLVLITTLSFGFMVFIGERFYFTSLVSGKIARKGRTLSGIERGKFLGKKGHGAMAIFSMDMRLLLRTPVYFFNNVSVVIIVPLVLLVSLSFAELSPENINGVREFYREMPMVINFMFIGFFVFFGGTSATTATTFSREGKASWLTRIVPVSASDQIIGRTASALIVQSLGILCTLIGVYFFMPLTLTTVLLTVIMGLIGSLPILLFGLFIDMNRPLLDWDNPQKAVKNNMNVMITLFIGMFYVVMLIAICGALGYFVNQWVSYAVYIIVSLIITIAFYKKINKDLEKRLLAF</sequence>
<name>A0A0L6TY44_9FIRM</name>
<organism evidence="2 3">
    <name type="scientific">Acetobacterium bakii</name>
    <dbReference type="NCBI Taxonomy" id="52689"/>
    <lineage>
        <taxon>Bacteria</taxon>
        <taxon>Bacillati</taxon>
        <taxon>Bacillota</taxon>
        <taxon>Clostridia</taxon>
        <taxon>Eubacteriales</taxon>
        <taxon>Eubacteriaceae</taxon>
        <taxon>Acetobacterium</taxon>
    </lineage>
</organism>